<proteinExistence type="predicted"/>
<feature type="transmembrane region" description="Helical" evidence="1">
    <location>
        <begin position="74"/>
        <end position="96"/>
    </location>
</feature>
<dbReference type="EMBL" id="FWWV01000024">
    <property type="protein sequence ID" value="SMB86219.1"/>
    <property type="molecule type" value="Genomic_DNA"/>
</dbReference>
<evidence type="ECO:0000256" key="1">
    <source>
        <dbReference type="SAM" id="Phobius"/>
    </source>
</evidence>
<organism evidence="2 3">
    <name type="scientific">Pasteurella testudinis DSM 23072</name>
    <dbReference type="NCBI Taxonomy" id="1122938"/>
    <lineage>
        <taxon>Bacteria</taxon>
        <taxon>Pseudomonadati</taxon>
        <taxon>Pseudomonadota</taxon>
        <taxon>Gammaproteobacteria</taxon>
        <taxon>Pasteurellales</taxon>
        <taxon>Pasteurellaceae</taxon>
        <taxon>Pasteurella</taxon>
    </lineage>
</organism>
<accession>A0A1W1UYT4</accession>
<feature type="transmembrane region" description="Helical" evidence="1">
    <location>
        <begin position="40"/>
        <end position="62"/>
    </location>
</feature>
<dbReference type="AlphaFoldDB" id="A0A1W1UYT4"/>
<reference evidence="3" key="1">
    <citation type="submission" date="2017-04" db="EMBL/GenBank/DDBJ databases">
        <authorList>
            <person name="Varghese N."/>
            <person name="Submissions S."/>
        </authorList>
    </citation>
    <scope>NUCLEOTIDE SEQUENCE [LARGE SCALE GENOMIC DNA]</scope>
    <source>
        <strain evidence="3">DSM 23072</strain>
    </source>
</reference>
<dbReference type="RefSeq" id="WP_084257258.1">
    <property type="nucleotide sequence ID" value="NZ_FWWV01000024.1"/>
</dbReference>
<evidence type="ECO:0000313" key="2">
    <source>
        <dbReference type="EMBL" id="SMB86219.1"/>
    </source>
</evidence>
<keyword evidence="3" id="KW-1185">Reference proteome</keyword>
<name>A0A1W1UYT4_9PAST</name>
<dbReference type="Proteomes" id="UP000192408">
    <property type="component" value="Unassembled WGS sequence"/>
</dbReference>
<protein>
    <submittedName>
        <fullName evidence="2">Uncharacterized protein</fullName>
    </submittedName>
</protein>
<feature type="transmembrane region" description="Helical" evidence="1">
    <location>
        <begin position="117"/>
        <end position="138"/>
    </location>
</feature>
<keyword evidence="1" id="KW-0472">Membrane</keyword>
<evidence type="ECO:0000313" key="3">
    <source>
        <dbReference type="Proteomes" id="UP000192408"/>
    </source>
</evidence>
<sequence>MKKTKKRRPRRKLVLKQVEPTLFDKFLKIFSLSRKQYKKIFWGDPLFYYLIALLLPIIVYFLPRGNDHFNWNVWGIIMMVLTINLPFYPIVLNYIYQRIDRKYSSQYRDTLKYSHHVTTLRYVFLQPFSVLVVLFIFLKLRSTFLRNSETKSSSTK</sequence>
<keyword evidence="1" id="KW-1133">Transmembrane helix</keyword>
<keyword evidence="1" id="KW-0812">Transmembrane</keyword>
<gene>
    <name evidence="2" type="ORF">SAMN05660772_00829</name>
</gene>